<organism evidence="10 11">
    <name type="scientific">Edaphobacter dinghuensis</name>
    <dbReference type="NCBI Taxonomy" id="1560005"/>
    <lineage>
        <taxon>Bacteria</taxon>
        <taxon>Pseudomonadati</taxon>
        <taxon>Acidobacteriota</taxon>
        <taxon>Terriglobia</taxon>
        <taxon>Terriglobales</taxon>
        <taxon>Acidobacteriaceae</taxon>
        <taxon>Edaphobacter</taxon>
    </lineage>
</organism>
<dbReference type="RefSeq" id="WP_188552264.1">
    <property type="nucleotide sequence ID" value="NZ_BMGT01000001.1"/>
</dbReference>
<dbReference type="InterPro" id="IPR019796">
    <property type="entry name" value="G6P_DH_AS"/>
</dbReference>
<evidence type="ECO:0000313" key="11">
    <source>
        <dbReference type="Proteomes" id="UP000647241"/>
    </source>
</evidence>
<keyword evidence="4 7" id="KW-0521">NADP</keyword>
<evidence type="ECO:0000256" key="2">
    <source>
        <dbReference type="ARBA" id="ARBA00009975"/>
    </source>
</evidence>
<evidence type="ECO:0000256" key="1">
    <source>
        <dbReference type="ARBA" id="ARBA00004937"/>
    </source>
</evidence>
<reference evidence="10" key="2">
    <citation type="submission" date="2020-09" db="EMBL/GenBank/DDBJ databases">
        <authorList>
            <person name="Sun Q."/>
            <person name="Zhou Y."/>
        </authorList>
    </citation>
    <scope>NUCLEOTIDE SEQUENCE</scope>
    <source>
        <strain evidence="10">CGMCC 1.12997</strain>
    </source>
</reference>
<reference evidence="10" key="1">
    <citation type="journal article" date="2014" name="Int. J. Syst. Evol. Microbiol.">
        <title>Complete genome sequence of Corynebacterium casei LMG S-19264T (=DSM 44701T), isolated from a smear-ripened cheese.</title>
        <authorList>
            <consortium name="US DOE Joint Genome Institute (JGI-PGF)"/>
            <person name="Walter F."/>
            <person name="Albersmeier A."/>
            <person name="Kalinowski J."/>
            <person name="Ruckert C."/>
        </authorList>
    </citation>
    <scope>NUCLEOTIDE SEQUENCE</scope>
    <source>
        <strain evidence="10">CGMCC 1.12997</strain>
    </source>
</reference>
<dbReference type="InterPro" id="IPR001282">
    <property type="entry name" value="G6P_DH"/>
</dbReference>
<feature type="binding site" evidence="7">
    <location>
        <position position="213"/>
    </location>
    <ligand>
        <name>substrate</name>
    </ligand>
</feature>
<dbReference type="InterPro" id="IPR036291">
    <property type="entry name" value="NAD(P)-bd_dom_sf"/>
</dbReference>
<proteinExistence type="inferred from homology"/>
<comment type="pathway">
    <text evidence="1 7">Carbohydrate degradation; pentose phosphate pathway; D-ribulose 5-phosphate from D-glucose 6-phosphate (oxidative stage): step 1/3.</text>
</comment>
<sequence>MPTEPHITPAAVAPVNQQPERTPDPCVVVIFGASGDLTKRKLLPALYHLEQANLLPKDFAVVGVARRPLEDSFAADMKEGIIAGGGVEESDPKLAPFIEKIQYHAMNFDDASGYDSLNKLLSKIDKKFGTCGNRLFYLATAPEYFSDIINYLGQHGMSKPCEDGGVDGKKNWVRTIIEKPFGHDLESAKALNDEVNKVFHEDQIFRIDHYLGKETVQNILVFRFANGIFENVWNRNYIDHVEITAAESIGIEGRGPFYETAGALRDVVQNHVMELLSFVTMEPPVSFEASAVRAEKVKVWRAIQPIHPADTVRGQYGPGTVDGKPVIGYRQEDRVHPRSQTETYAALRLEIENWRWAGVPFYIRAGKRLAKRVTEITVQFKQPPLLLFKGKDGSKGNVEPNIISMRIQPDEGITLRFGAKVPGQGMNISPVNMDFSYAESFGKSSANGYERLLLDAMLGDGTLFAHRDGVEATWALITPILEVWREKPVKDFPNYAAGTWGPTAADALLEVEGRKWRKL</sequence>
<dbReference type="PANTHER" id="PTHR23429">
    <property type="entry name" value="GLUCOSE-6-PHOSPHATE 1-DEHYDROGENASE G6PD"/>
    <property type="match status" value="1"/>
</dbReference>
<accession>A0A917H0K1</accession>
<feature type="binding site" evidence="7">
    <location>
        <position position="247"/>
    </location>
    <ligand>
        <name>substrate</name>
    </ligand>
</feature>
<evidence type="ECO:0000259" key="8">
    <source>
        <dbReference type="Pfam" id="PF00479"/>
    </source>
</evidence>
<evidence type="ECO:0000259" key="9">
    <source>
        <dbReference type="Pfam" id="PF02781"/>
    </source>
</evidence>
<name>A0A917H0K1_9BACT</name>
<gene>
    <name evidence="7 10" type="primary">zwf</name>
    <name evidence="10" type="ORF">GCM10011585_01480</name>
</gene>
<dbReference type="GO" id="GO:0009051">
    <property type="term" value="P:pentose-phosphate shunt, oxidative branch"/>
    <property type="evidence" value="ECO:0007669"/>
    <property type="project" value="TreeGrafter"/>
</dbReference>
<comment type="caution">
    <text evidence="10">The sequence shown here is derived from an EMBL/GenBank/DDBJ whole genome shotgun (WGS) entry which is preliminary data.</text>
</comment>
<comment type="catalytic activity">
    <reaction evidence="7">
        <text>D-glucose 6-phosphate + NADP(+) = 6-phospho-D-glucono-1,5-lactone + NADPH + H(+)</text>
        <dbReference type="Rhea" id="RHEA:15841"/>
        <dbReference type="ChEBI" id="CHEBI:15378"/>
        <dbReference type="ChEBI" id="CHEBI:57783"/>
        <dbReference type="ChEBI" id="CHEBI:57955"/>
        <dbReference type="ChEBI" id="CHEBI:58349"/>
        <dbReference type="ChEBI" id="CHEBI:61548"/>
        <dbReference type="EC" id="1.1.1.49"/>
    </reaction>
</comment>
<dbReference type="GO" id="GO:0005829">
    <property type="term" value="C:cytosol"/>
    <property type="evidence" value="ECO:0007669"/>
    <property type="project" value="TreeGrafter"/>
</dbReference>
<feature type="binding site" evidence="7">
    <location>
        <position position="209"/>
    </location>
    <ligand>
        <name>substrate</name>
    </ligand>
</feature>
<dbReference type="Pfam" id="PF02781">
    <property type="entry name" value="G6PD_C"/>
    <property type="match status" value="1"/>
</dbReference>
<dbReference type="GO" id="GO:0006006">
    <property type="term" value="P:glucose metabolic process"/>
    <property type="evidence" value="ECO:0007669"/>
    <property type="project" value="UniProtKB-KW"/>
</dbReference>
<feature type="binding site" evidence="7">
    <location>
        <position position="367"/>
    </location>
    <ligand>
        <name>substrate</name>
    </ligand>
</feature>
<dbReference type="SUPFAM" id="SSF51735">
    <property type="entry name" value="NAD(P)-binding Rossmann-fold domains"/>
    <property type="match status" value="1"/>
</dbReference>
<evidence type="ECO:0000313" key="10">
    <source>
        <dbReference type="EMBL" id="GGG63630.1"/>
    </source>
</evidence>
<keyword evidence="11" id="KW-1185">Reference proteome</keyword>
<dbReference type="NCBIfam" id="TIGR00871">
    <property type="entry name" value="zwf"/>
    <property type="match status" value="1"/>
</dbReference>
<dbReference type="InterPro" id="IPR022675">
    <property type="entry name" value="G6P_DH_C"/>
</dbReference>
<feature type="domain" description="Glucose-6-phosphate dehydrogenase NAD-binding" evidence="8">
    <location>
        <begin position="29"/>
        <end position="218"/>
    </location>
</feature>
<feature type="binding site" evidence="7">
    <location>
        <begin position="32"/>
        <end position="39"/>
    </location>
    <ligand>
        <name>NADP(+)</name>
        <dbReference type="ChEBI" id="CHEBI:58349"/>
    </ligand>
</feature>
<dbReference type="EMBL" id="BMGT01000001">
    <property type="protein sequence ID" value="GGG63630.1"/>
    <property type="molecule type" value="Genomic_DNA"/>
</dbReference>
<comment type="similarity">
    <text evidence="2 7">Belongs to the glucose-6-phosphate dehydrogenase family.</text>
</comment>
<evidence type="ECO:0000256" key="7">
    <source>
        <dbReference type="HAMAP-Rule" id="MF_00966"/>
    </source>
</evidence>
<dbReference type="PIRSF" id="PIRSF000110">
    <property type="entry name" value="G6PD"/>
    <property type="match status" value="1"/>
</dbReference>
<dbReference type="Gene3D" id="3.30.360.10">
    <property type="entry name" value="Dihydrodipicolinate Reductase, domain 2"/>
    <property type="match status" value="1"/>
</dbReference>
<dbReference type="Pfam" id="PF00479">
    <property type="entry name" value="G6PD_N"/>
    <property type="match status" value="1"/>
</dbReference>
<dbReference type="PROSITE" id="PS00069">
    <property type="entry name" value="G6P_DEHYDROGENASE"/>
    <property type="match status" value="1"/>
</dbReference>
<protein>
    <recommendedName>
        <fullName evidence="7">Glucose-6-phosphate 1-dehydrogenase</fullName>
        <shortName evidence="7">G6PD</shortName>
        <ecNumber evidence="7">1.1.1.49</ecNumber>
    </recommendedName>
</protein>
<dbReference type="InterPro" id="IPR022674">
    <property type="entry name" value="G6P_DH_NAD-bd"/>
</dbReference>
<dbReference type="PANTHER" id="PTHR23429:SF0">
    <property type="entry name" value="GLUCOSE-6-PHOSPHATE 1-DEHYDROGENASE"/>
    <property type="match status" value="1"/>
</dbReference>
<dbReference type="EC" id="1.1.1.49" evidence="7"/>
<feature type="active site" description="Proton acceptor" evidence="7">
    <location>
        <position position="271"/>
    </location>
</feature>
<comment type="function">
    <text evidence="7">Catalyzes the oxidation of glucose 6-phosphate to 6-phosphogluconolactone.</text>
</comment>
<keyword evidence="5 7" id="KW-0560">Oxidoreductase</keyword>
<feature type="domain" description="Glucose-6-phosphate dehydrogenase C-terminal" evidence="9">
    <location>
        <begin position="220"/>
        <end position="517"/>
    </location>
</feature>
<dbReference type="Gene3D" id="3.40.50.720">
    <property type="entry name" value="NAD(P)-binding Rossmann-like Domain"/>
    <property type="match status" value="1"/>
</dbReference>
<dbReference type="GO" id="GO:0050661">
    <property type="term" value="F:NADP binding"/>
    <property type="evidence" value="ECO:0007669"/>
    <property type="project" value="UniProtKB-UniRule"/>
</dbReference>
<feature type="binding site" evidence="7">
    <location>
        <position position="266"/>
    </location>
    <ligand>
        <name>substrate</name>
    </ligand>
</feature>
<dbReference type="PRINTS" id="PR00079">
    <property type="entry name" value="G6PDHDRGNASE"/>
</dbReference>
<feature type="binding site" evidence="7">
    <location>
        <position position="179"/>
    </location>
    <ligand>
        <name>NADP(+)</name>
        <dbReference type="ChEBI" id="CHEBI:58349"/>
    </ligand>
</feature>
<dbReference type="Proteomes" id="UP000647241">
    <property type="component" value="Unassembled WGS sequence"/>
</dbReference>
<evidence type="ECO:0000256" key="6">
    <source>
        <dbReference type="ARBA" id="ARBA00023277"/>
    </source>
</evidence>
<evidence type="ECO:0000256" key="3">
    <source>
        <dbReference type="ARBA" id="ARBA00022526"/>
    </source>
</evidence>
<comment type="caution">
    <text evidence="7">Lacks conserved residue(s) required for the propagation of feature annotation.</text>
</comment>
<dbReference type="GO" id="GO:0004345">
    <property type="term" value="F:glucose-6-phosphate dehydrogenase activity"/>
    <property type="evidence" value="ECO:0007669"/>
    <property type="project" value="UniProtKB-UniRule"/>
</dbReference>
<evidence type="ECO:0000256" key="4">
    <source>
        <dbReference type="ARBA" id="ARBA00022857"/>
    </source>
</evidence>
<dbReference type="SUPFAM" id="SSF55347">
    <property type="entry name" value="Glyceraldehyde-3-phosphate dehydrogenase-like, C-terminal domain"/>
    <property type="match status" value="1"/>
</dbReference>
<dbReference type="AlphaFoldDB" id="A0A917H0K1"/>
<keyword evidence="6 7" id="KW-0119">Carbohydrate metabolism</keyword>
<evidence type="ECO:0000256" key="5">
    <source>
        <dbReference type="ARBA" id="ARBA00023002"/>
    </source>
</evidence>
<keyword evidence="3 7" id="KW-0313">Glucose metabolism</keyword>
<dbReference type="HAMAP" id="MF_00966">
    <property type="entry name" value="G6PD"/>
    <property type="match status" value="1"/>
</dbReference>
<feature type="binding site" evidence="7">
    <location>
        <position position="66"/>
    </location>
    <ligand>
        <name>NADP(+)</name>
        <dbReference type="ChEBI" id="CHEBI:58349"/>
    </ligand>
</feature>